<evidence type="ECO:0000256" key="2">
    <source>
        <dbReference type="SAM" id="Phobius"/>
    </source>
</evidence>
<proteinExistence type="predicted"/>
<dbReference type="Proteomes" id="UP000030152">
    <property type="component" value="Unassembled WGS sequence"/>
</dbReference>
<accession>A0A0A2M4P0</accession>
<keyword evidence="2" id="KW-0472">Membrane</keyword>
<evidence type="ECO:0000256" key="1">
    <source>
        <dbReference type="SAM" id="MobiDB-lite"/>
    </source>
</evidence>
<keyword evidence="2" id="KW-0812">Transmembrane</keyword>
<reference evidence="3 4" key="1">
    <citation type="submission" date="2013-09" db="EMBL/GenBank/DDBJ databases">
        <authorList>
            <person name="Zeng Z."/>
            <person name="Chen C."/>
        </authorList>
    </citation>
    <scope>NUCLEOTIDE SEQUENCE [LARGE SCALE GENOMIC DNA]</scope>
    <source>
        <strain evidence="3 4">WB 3.3-2</strain>
    </source>
</reference>
<sequence length="249" mass="27197">MEPNKLEQDFKQKLEQRTIQPTEMAWDRLDAMLSVTEEKKKKPSRTWMYMAASFLALLLVGSLFLNQESQNTKNGITTDDNRITEGKSEQKTSVGESFKPTVIDSESIKQEETVAVTTTTVSNNKPAAFVNNKTTVVKKETAKNEIAPMVNKDAVAATIGVNDAVKVKTGPAKITVDAANLLASVESTAVTEQMAATGKPKKQSVKVDSNSLLTSVEGELNESFRGKVLQSVAKNYNIIKSSVASRNHE</sequence>
<dbReference type="STRING" id="1121895.GCA_000378485_02608"/>
<dbReference type="EMBL" id="JRLX01000010">
    <property type="protein sequence ID" value="KGO86428.1"/>
    <property type="molecule type" value="Genomic_DNA"/>
</dbReference>
<evidence type="ECO:0000313" key="3">
    <source>
        <dbReference type="EMBL" id="KGO86428.1"/>
    </source>
</evidence>
<dbReference type="RefSeq" id="WP_020213776.1">
    <property type="nucleotide sequence ID" value="NZ_JRLX01000010.1"/>
</dbReference>
<name>A0A0A2M4P0_9FLAO</name>
<keyword evidence="4" id="KW-1185">Reference proteome</keyword>
<comment type="caution">
    <text evidence="3">The sequence shown here is derived from an EMBL/GenBank/DDBJ whole genome shotgun (WGS) entry which is preliminary data.</text>
</comment>
<dbReference type="AlphaFoldDB" id="A0A0A2M4P0"/>
<feature type="transmembrane region" description="Helical" evidence="2">
    <location>
        <begin position="47"/>
        <end position="65"/>
    </location>
</feature>
<feature type="compositionally biased region" description="Basic and acidic residues" evidence="1">
    <location>
        <begin position="79"/>
        <end position="90"/>
    </location>
</feature>
<gene>
    <name evidence="3" type="ORF">Q765_11145</name>
</gene>
<dbReference type="OrthoDB" id="1247025at2"/>
<organism evidence="3 4">
    <name type="scientific">Flavobacterium rivuli WB 3.3-2 = DSM 21788</name>
    <dbReference type="NCBI Taxonomy" id="1121895"/>
    <lineage>
        <taxon>Bacteria</taxon>
        <taxon>Pseudomonadati</taxon>
        <taxon>Bacteroidota</taxon>
        <taxon>Flavobacteriia</taxon>
        <taxon>Flavobacteriales</taxon>
        <taxon>Flavobacteriaceae</taxon>
        <taxon>Flavobacterium</taxon>
    </lineage>
</organism>
<protein>
    <submittedName>
        <fullName evidence="3">Uncharacterized protein</fullName>
    </submittedName>
</protein>
<dbReference type="eggNOG" id="ENOG5032ZQI">
    <property type="taxonomic scope" value="Bacteria"/>
</dbReference>
<keyword evidence="2" id="KW-1133">Transmembrane helix</keyword>
<feature type="region of interest" description="Disordered" evidence="1">
    <location>
        <begin position="71"/>
        <end position="97"/>
    </location>
</feature>
<evidence type="ECO:0000313" key="4">
    <source>
        <dbReference type="Proteomes" id="UP000030152"/>
    </source>
</evidence>